<dbReference type="AlphaFoldDB" id="A0A7N0ZWD2"/>
<dbReference type="Gramene" id="Kaladp0045s0403.1.v1.1">
    <property type="protein sequence ID" value="Kaladp0045s0403.1.v1.1.CDS.1"/>
    <property type="gene ID" value="Kaladp0045s0403.v1.1"/>
</dbReference>
<evidence type="ECO:0000313" key="2">
    <source>
        <dbReference type="Proteomes" id="UP000594263"/>
    </source>
</evidence>
<reference evidence="1" key="1">
    <citation type="submission" date="2021-01" db="UniProtKB">
        <authorList>
            <consortium name="EnsemblPlants"/>
        </authorList>
    </citation>
    <scope>IDENTIFICATION</scope>
</reference>
<accession>A0A7N0ZWD2</accession>
<keyword evidence="2" id="KW-1185">Reference proteome</keyword>
<sequence>MRVEAASFRIRTWGLRILAPQPGLLPLSITHFINSVSMLILLSKITPHWLLRPSCNSIYCTV</sequence>
<protein>
    <submittedName>
        <fullName evidence="1">Uncharacterized protein</fullName>
    </submittedName>
</protein>
<dbReference type="Proteomes" id="UP000594263">
    <property type="component" value="Unplaced"/>
</dbReference>
<organism evidence="1 2">
    <name type="scientific">Kalanchoe fedtschenkoi</name>
    <name type="common">Lavender scallops</name>
    <name type="synonym">South American air plant</name>
    <dbReference type="NCBI Taxonomy" id="63787"/>
    <lineage>
        <taxon>Eukaryota</taxon>
        <taxon>Viridiplantae</taxon>
        <taxon>Streptophyta</taxon>
        <taxon>Embryophyta</taxon>
        <taxon>Tracheophyta</taxon>
        <taxon>Spermatophyta</taxon>
        <taxon>Magnoliopsida</taxon>
        <taxon>eudicotyledons</taxon>
        <taxon>Gunneridae</taxon>
        <taxon>Pentapetalae</taxon>
        <taxon>Saxifragales</taxon>
        <taxon>Crassulaceae</taxon>
        <taxon>Kalanchoe</taxon>
    </lineage>
</organism>
<dbReference type="EnsemblPlants" id="Kaladp0045s0403.1.v1.1">
    <property type="protein sequence ID" value="Kaladp0045s0403.1.v1.1.CDS.1"/>
    <property type="gene ID" value="Kaladp0045s0403.v1.1"/>
</dbReference>
<name>A0A7N0ZWD2_KALFE</name>
<evidence type="ECO:0000313" key="1">
    <source>
        <dbReference type="EnsemblPlants" id="Kaladp0045s0403.1.v1.1.CDS.1"/>
    </source>
</evidence>
<proteinExistence type="predicted"/>